<dbReference type="Gene3D" id="2.60.40.3770">
    <property type="match status" value="1"/>
</dbReference>
<evidence type="ECO:0000313" key="4">
    <source>
        <dbReference type="EMBL" id="CAJ0605692.1"/>
    </source>
</evidence>
<reference evidence="4" key="1">
    <citation type="submission" date="2023-07" db="EMBL/GenBank/DDBJ databases">
        <authorList>
            <consortium name="CYATHOMIX"/>
        </authorList>
    </citation>
    <scope>NUCLEOTIDE SEQUENCE</scope>
    <source>
        <strain evidence="4">N/A</strain>
    </source>
</reference>
<feature type="region of interest" description="Disordered" evidence="1">
    <location>
        <begin position="1113"/>
        <end position="1220"/>
    </location>
</feature>
<accession>A0AA36MDP8</accession>
<dbReference type="Proteomes" id="UP001176961">
    <property type="component" value="Unassembled WGS sequence"/>
</dbReference>
<dbReference type="AlphaFoldDB" id="A0AA36MDP8"/>
<gene>
    <name evidence="4" type="ORF">CYNAS_LOCUS17675</name>
</gene>
<feature type="transmembrane region" description="Helical" evidence="2">
    <location>
        <begin position="395"/>
        <end position="414"/>
    </location>
</feature>
<feature type="compositionally biased region" description="Basic and acidic residues" evidence="1">
    <location>
        <begin position="1135"/>
        <end position="1147"/>
    </location>
</feature>
<feature type="compositionally biased region" description="Acidic residues" evidence="1">
    <location>
        <begin position="1176"/>
        <end position="1187"/>
    </location>
</feature>
<evidence type="ECO:0000313" key="5">
    <source>
        <dbReference type="Proteomes" id="UP001176961"/>
    </source>
</evidence>
<protein>
    <recommendedName>
        <fullName evidence="3">Phlebovirus glycoprotein G2 fusion domain-containing protein</fullName>
    </recommendedName>
</protein>
<feature type="transmembrane region" description="Helical" evidence="2">
    <location>
        <begin position="873"/>
        <end position="896"/>
    </location>
</feature>
<keyword evidence="5" id="KW-1185">Reference proteome</keyword>
<dbReference type="Pfam" id="PF07245">
    <property type="entry name" value="Phlebovirus_G2"/>
    <property type="match status" value="1"/>
</dbReference>
<dbReference type="InterPro" id="IPR009878">
    <property type="entry name" value="Phlebovirus_G2_fusion"/>
</dbReference>
<name>A0AA36MDP8_CYLNA</name>
<feature type="domain" description="Phlebovirus glycoprotein G2 fusion" evidence="3">
    <location>
        <begin position="417"/>
        <end position="728"/>
    </location>
</feature>
<evidence type="ECO:0000256" key="1">
    <source>
        <dbReference type="SAM" id="MobiDB-lite"/>
    </source>
</evidence>
<comment type="caution">
    <text evidence="4">The sequence shown here is derived from an EMBL/GenBank/DDBJ whole genome shotgun (WGS) entry which is preliminary data.</text>
</comment>
<sequence length="1220" mass="138200">MAMRLGTSKRLLTRYTKKLEAVITHLKNERLETRTATSQEGEVLRESLRQLNEGIGAITAFTEKIEKLLMDYATDVSSLQDLDEQEVTSFEEYSAKAEETLASAFDYLVLLQSRRQAYTVCTSRAGEASNTTLEAAEGTTPVQPRPVNLLVPLELEEYQSENTKEADAGGSEITPTTKETTTHPYNLRPNRKKNYAENILNTSILLVTMLGLLITNDGVRGQKVRDQVAKITRFIKCIPGGVQLVSEVQVPYQVCAEDFCKTFDSPHYNETVRFPPSIVLHEHKVQWKLSINNAIDIMEAMCPSAPFCESVDCLFCASLIFNPECWPVGAIIALTVLLYLIATGCYALLYVPLVIGKPVRLLIYSIYLLLRHLIKCCRRTPDQPSHDRRRRRRSIELTSLLAIFTMMSMHVGVVHGCQMVNIFSHTSTLCTNDDKGQICKVQVSEVFKLNPFKREACFKLMHNETTIHQIRASWKNLLLTCEKVTDYFTRDTSYEIIDSKRCPHVGSCVGSKCAQINSTSLIPELAVGNGYPGNTYCVESCGGPGCDCFYWSSGCLFYRIYLKPVSSTVFEVFHCNRWAQTVAIDFTHFDAKSGKTNEFTALMLPNVPVQWESFSLTLSSVSMAPIPLLQSSFISNGNNTALWDNQLKPALRCPTSKAARTLRCEIFEQCTCNPAETKANCNCLNVPILKQFEDLQRRMPVILPSITFEESIHGVKAIVQNMLSTEIIVTLQEDLRTNLVVDNDICTVENTQLIGCYNCEKGAHAKIKCFSSRSSKAEIICERTSFTAPCGKQGIESIMRISPTQAMVRMKCSVSCGQVVTAFEVGGILKYTATFEAMFYKWLTSNRESASAEIKWPDFYHLFDVFSQWYKTVLIAGITLIAMLGITYVLIATCGLRGVIILAKLSAAELDGETTFLKTILGIASPQAEFLEPQLQAILKSLHNQKKVATTQRTQWTSLMGEANFLQSSTNEQLMVTNRCLRSATQTKEKILRLGTWYILTDRIYDRQVQANLIPRGRRFQWLEKGKKQEYDVNAESVLKMVQSLMSFTKTSISMMEDHLNKVERQVNESEEAKLAVQCKQLKERIQEIELDWADQVERLERENRALKEKIQEQYEDRQMDWSAEVEETTNGSRAENKEQEKEKGPEQNDDAMDWTAPTEEIAIIDQADGDKTKDDDYEDDKSEENMMETTFSTIEKLMDQEDSSERQRDYHQFRVLEDT</sequence>
<proteinExistence type="predicted"/>
<feature type="compositionally biased region" description="Basic and acidic residues" evidence="1">
    <location>
        <begin position="1197"/>
        <end position="1220"/>
    </location>
</feature>
<keyword evidence="2" id="KW-0812">Transmembrane</keyword>
<feature type="region of interest" description="Disordered" evidence="1">
    <location>
        <begin position="161"/>
        <end position="189"/>
    </location>
</feature>
<dbReference type="EMBL" id="CATQJL010000316">
    <property type="protein sequence ID" value="CAJ0605692.1"/>
    <property type="molecule type" value="Genomic_DNA"/>
</dbReference>
<dbReference type="Gene3D" id="2.60.98.50">
    <property type="match status" value="1"/>
</dbReference>
<evidence type="ECO:0000256" key="2">
    <source>
        <dbReference type="SAM" id="Phobius"/>
    </source>
</evidence>
<evidence type="ECO:0000259" key="3">
    <source>
        <dbReference type="Pfam" id="PF07245"/>
    </source>
</evidence>
<organism evidence="4 5">
    <name type="scientific">Cylicocyclus nassatus</name>
    <name type="common">Nematode worm</name>
    <dbReference type="NCBI Taxonomy" id="53992"/>
    <lineage>
        <taxon>Eukaryota</taxon>
        <taxon>Metazoa</taxon>
        <taxon>Ecdysozoa</taxon>
        <taxon>Nematoda</taxon>
        <taxon>Chromadorea</taxon>
        <taxon>Rhabditida</taxon>
        <taxon>Rhabditina</taxon>
        <taxon>Rhabditomorpha</taxon>
        <taxon>Strongyloidea</taxon>
        <taxon>Strongylidae</taxon>
        <taxon>Cylicocyclus</taxon>
    </lineage>
</organism>
<feature type="transmembrane region" description="Helical" evidence="2">
    <location>
        <begin position="328"/>
        <end position="349"/>
    </location>
</feature>
<keyword evidence="2" id="KW-0472">Membrane</keyword>
<keyword evidence="2" id="KW-1133">Transmembrane helix</keyword>